<keyword evidence="2" id="KW-0732">Signal</keyword>
<keyword evidence="4" id="KW-1185">Reference proteome</keyword>
<protein>
    <recommendedName>
        <fullName evidence="5">Septum formation-related domain-containing protein</fullName>
    </recommendedName>
</protein>
<feature type="signal peptide" evidence="2">
    <location>
        <begin position="1"/>
        <end position="25"/>
    </location>
</feature>
<sequence>MRRARLLPAAALAALLLLAGCAAEAPDDAEPPASSGTAAPAVDDAPDADQTNGLVPAGYPEGFDCEGIGPLISTFTDGLYLNSNHGETDRERVCSWSDVPLDTILPESGTTEFDVIVHVDFDLDSTPESLIYYCNHESSVAAPAAMQIFDGEAECGGGTFHGDGRSDRVWAQIPFFEFRISITCDLSVNCEPERLDEFTDEQGFEALRALADSLTSQLTWVEPVIVSTATSGPDYVQDWADAGFPSHSTEPAWYCDIYPVGNGQGYDWLQQDSMRDGWDANVSDELNTERALPEVMVEFVGPGDGEVTSYAISLVGNGTTKFCIADVQEASY</sequence>
<dbReference type="RefSeq" id="WP_126038969.1">
    <property type="nucleotide sequence ID" value="NZ_CP034438.1"/>
</dbReference>
<evidence type="ECO:0000256" key="1">
    <source>
        <dbReference type="SAM" id="MobiDB-lite"/>
    </source>
</evidence>
<dbReference type="Proteomes" id="UP000270021">
    <property type="component" value="Chromosome"/>
</dbReference>
<gene>
    <name evidence="3" type="ORF">EJO69_02850</name>
</gene>
<name>A0A3S8Z758_9ACTO</name>
<evidence type="ECO:0000313" key="3">
    <source>
        <dbReference type="EMBL" id="AZN29361.1"/>
    </source>
</evidence>
<proteinExistence type="predicted"/>
<evidence type="ECO:0000256" key="2">
    <source>
        <dbReference type="SAM" id="SignalP"/>
    </source>
</evidence>
<feature type="region of interest" description="Disordered" evidence="1">
    <location>
        <begin position="26"/>
        <end position="56"/>
    </location>
</feature>
<evidence type="ECO:0000313" key="4">
    <source>
        <dbReference type="Proteomes" id="UP000270021"/>
    </source>
</evidence>
<feature type="chain" id="PRO_5019298652" description="Septum formation-related domain-containing protein" evidence="2">
    <location>
        <begin position="26"/>
        <end position="332"/>
    </location>
</feature>
<dbReference type="EMBL" id="CP034438">
    <property type="protein sequence ID" value="AZN29361.1"/>
    <property type="molecule type" value="Genomic_DNA"/>
</dbReference>
<dbReference type="AlphaFoldDB" id="A0A3S8Z758"/>
<organism evidence="3 4">
    <name type="scientific">Flaviflexus salsibiostraticola</name>
    <dbReference type="NCBI Taxonomy" id="1282737"/>
    <lineage>
        <taxon>Bacteria</taxon>
        <taxon>Bacillati</taxon>
        <taxon>Actinomycetota</taxon>
        <taxon>Actinomycetes</taxon>
        <taxon>Actinomycetales</taxon>
        <taxon>Actinomycetaceae</taxon>
        <taxon>Flaviflexus</taxon>
    </lineage>
</organism>
<dbReference type="PROSITE" id="PS51257">
    <property type="entry name" value="PROKAR_LIPOPROTEIN"/>
    <property type="match status" value="1"/>
</dbReference>
<dbReference type="OrthoDB" id="9840960at2"/>
<evidence type="ECO:0008006" key="5">
    <source>
        <dbReference type="Google" id="ProtNLM"/>
    </source>
</evidence>
<accession>A0A3S8Z758</accession>
<reference evidence="3 4" key="1">
    <citation type="submission" date="2018-12" db="EMBL/GenBank/DDBJ databases">
        <title>Complete genome sequence of Flaviflexus salsibiostraticola KCTC 33148.</title>
        <authorList>
            <person name="Bae J.-W."/>
        </authorList>
    </citation>
    <scope>NUCLEOTIDE SEQUENCE [LARGE SCALE GENOMIC DNA]</scope>
    <source>
        <strain evidence="3 4">KCTC 33148</strain>
    </source>
</reference>
<dbReference type="KEGG" id="fsl:EJO69_02850"/>